<gene>
    <name evidence="1" type="ORF">V6N12_023547</name>
</gene>
<evidence type="ECO:0000313" key="2">
    <source>
        <dbReference type="Proteomes" id="UP001472677"/>
    </source>
</evidence>
<dbReference type="Proteomes" id="UP001472677">
    <property type="component" value="Unassembled WGS sequence"/>
</dbReference>
<organism evidence="1 2">
    <name type="scientific">Hibiscus sabdariffa</name>
    <name type="common">roselle</name>
    <dbReference type="NCBI Taxonomy" id="183260"/>
    <lineage>
        <taxon>Eukaryota</taxon>
        <taxon>Viridiplantae</taxon>
        <taxon>Streptophyta</taxon>
        <taxon>Embryophyta</taxon>
        <taxon>Tracheophyta</taxon>
        <taxon>Spermatophyta</taxon>
        <taxon>Magnoliopsida</taxon>
        <taxon>eudicotyledons</taxon>
        <taxon>Gunneridae</taxon>
        <taxon>Pentapetalae</taxon>
        <taxon>rosids</taxon>
        <taxon>malvids</taxon>
        <taxon>Malvales</taxon>
        <taxon>Malvaceae</taxon>
        <taxon>Malvoideae</taxon>
        <taxon>Hibiscus</taxon>
    </lineage>
</organism>
<protein>
    <submittedName>
        <fullName evidence="1">Uncharacterized protein</fullName>
    </submittedName>
</protein>
<accession>A0ABR2FYX2</accession>
<dbReference type="EMBL" id="JBBPBM010000004">
    <property type="protein sequence ID" value="KAK8589141.1"/>
    <property type="molecule type" value="Genomic_DNA"/>
</dbReference>
<keyword evidence="2" id="KW-1185">Reference proteome</keyword>
<sequence length="181" mass="20387">MMSFTEQQGFHHSEKHGIIYTAYNHKHDQPSSLTVTSMYQAWDIILPGMVSTSSSFLPSHNTSEINLFAVALGKRTVSKLLVVGLQNTRPEGSNVDMQTGVLGSKLRIRDYGKPSLEDTFGFRRDLTGKHKRICVKRSRLDSTISAELLSAIFNVFSQSLVGESERLREKMKRGETELSYM</sequence>
<evidence type="ECO:0000313" key="1">
    <source>
        <dbReference type="EMBL" id="KAK8589141.1"/>
    </source>
</evidence>
<name>A0ABR2FYX2_9ROSI</name>
<reference evidence="1 2" key="1">
    <citation type="journal article" date="2024" name="G3 (Bethesda)">
        <title>Genome assembly of Hibiscus sabdariffa L. provides insights into metabolisms of medicinal natural products.</title>
        <authorList>
            <person name="Kim T."/>
        </authorList>
    </citation>
    <scope>NUCLEOTIDE SEQUENCE [LARGE SCALE GENOMIC DNA]</scope>
    <source>
        <strain evidence="1">TK-2024</strain>
        <tissue evidence="1">Old leaves</tissue>
    </source>
</reference>
<proteinExistence type="predicted"/>
<comment type="caution">
    <text evidence="1">The sequence shown here is derived from an EMBL/GenBank/DDBJ whole genome shotgun (WGS) entry which is preliminary data.</text>
</comment>